<dbReference type="CDD" id="cd03220">
    <property type="entry name" value="ABC_KpsT_Wzt"/>
    <property type="match status" value="1"/>
</dbReference>
<dbReference type="AlphaFoldDB" id="A0AB35C0P7"/>
<dbReference type="InterPro" id="IPR050683">
    <property type="entry name" value="Bact_Polysacc_Export_ATP-bd"/>
</dbReference>
<dbReference type="SMART" id="SM00382">
    <property type="entry name" value="AAA"/>
    <property type="match status" value="1"/>
</dbReference>
<dbReference type="GO" id="GO:0016020">
    <property type="term" value="C:membrane"/>
    <property type="evidence" value="ECO:0007669"/>
    <property type="project" value="InterPro"/>
</dbReference>
<gene>
    <name evidence="6" type="ORF">J7561_06915</name>
</gene>
<dbReference type="PROSITE" id="PS50893">
    <property type="entry name" value="ABC_TRANSPORTER_2"/>
    <property type="match status" value="1"/>
</dbReference>
<dbReference type="PANTHER" id="PTHR46743:SF2">
    <property type="entry name" value="TEICHOIC ACIDS EXPORT ATP-BINDING PROTEIN TAGH"/>
    <property type="match status" value="1"/>
</dbReference>
<comment type="similarity">
    <text evidence="1">Belongs to the ABC transporter superfamily.</text>
</comment>
<evidence type="ECO:0000256" key="2">
    <source>
        <dbReference type="ARBA" id="ARBA00022448"/>
    </source>
</evidence>
<accession>A0AB35C0P7</accession>
<evidence type="ECO:0000256" key="4">
    <source>
        <dbReference type="ARBA" id="ARBA00022840"/>
    </source>
</evidence>
<dbReference type="RefSeq" id="WP_213404080.1">
    <property type="nucleotide sequence ID" value="NZ_JAGIBT010000006.1"/>
</dbReference>
<evidence type="ECO:0000259" key="5">
    <source>
        <dbReference type="PROSITE" id="PS50893"/>
    </source>
</evidence>
<feature type="domain" description="ABC transporter" evidence="5">
    <location>
        <begin position="2"/>
        <end position="219"/>
    </location>
</feature>
<dbReference type="InterPro" id="IPR003439">
    <property type="entry name" value="ABC_transporter-like_ATP-bd"/>
</dbReference>
<dbReference type="EMBL" id="JAGIBU010000005">
    <property type="protein sequence ID" value="MBS7824933.1"/>
    <property type="molecule type" value="Genomic_DNA"/>
</dbReference>
<proteinExistence type="inferred from homology"/>
<evidence type="ECO:0000256" key="1">
    <source>
        <dbReference type="ARBA" id="ARBA00005417"/>
    </source>
</evidence>
<keyword evidence="2" id="KW-0813">Transport</keyword>
<protein>
    <submittedName>
        <fullName evidence="6">ABC transporter ATP-binding protein</fullName>
    </submittedName>
</protein>
<dbReference type="SUPFAM" id="SSF52540">
    <property type="entry name" value="P-loop containing nucleoside triphosphate hydrolases"/>
    <property type="match status" value="1"/>
</dbReference>
<dbReference type="InterPro" id="IPR003593">
    <property type="entry name" value="AAA+_ATPase"/>
</dbReference>
<dbReference type="Gene3D" id="3.40.50.300">
    <property type="entry name" value="P-loop containing nucleotide triphosphate hydrolases"/>
    <property type="match status" value="1"/>
</dbReference>
<name>A0AB35C0P7_9GAMM</name>
<comment type="caution">
    <text evidence="6">The sequence shown here is derived from an EMBL/GenBank/DDBJ whole genome shotgun (WGS) entry which is preliminary data.</text>
</comment>
<dbReference type="PANTHER" id="PTHR46743">
    <property type="entry name" value="TEICHOIC ACIDS EXPORT ATP-BINDING PROTEIN TAGH"/>
    <property type="match status" value="1"/>
</dbReference>
<evidence type="ECO:0000313" key="7">
    <source>
        <dbReference type="Proteomes" id="UP000680020"/>
    </source>
</evidence>
<dbReference type="GO" id="GO:0016887">
    <property type="term" value="F:ATP hydrolysis activity"/>
    <property type="evidence" value="ECO:0007669"/>
    <property type="project" value="InterPro"/>
</dbReference>
<dbReference type="Proteomes" id="UP000680020">
    <property type="component" value="Unassembled WGS sequence"/>
</dbReference>
<sequence length="219" mass="24251">MIEIKNLTKSYLHHKGGRKYIFKNLSFTIPSGRNVAIIGRNGAGKSTLMNLLAKVDAPDSGEIITNQSISWPVGLSGGFQGSLSARENVKFIARTQGFRGKSLQEKVDFVEQFAEIDEYFDLPTKTYSSGMKGRVAFGLSLAFDFDYYLVDEAMSVGDVHFKTKASNAFKERVGKANILLVTHGMTQVRTMCDLVVVLNQGEATLYDDVEEGIKVYQNL</sequence>
<dbReference type="InterPro" id="IPR027417">
    <property type="entry name" value="P-loop_NTPase"/>
</dbReference>
<dbReference type="GO" id="GO:0005524">
    <property type="term" value="F:ATP binding"/>
    <property type="evidence" value="ECO:0007669"/>
    <property type="project" value="UniProtKB-KW"/>
</dbReference>
<evidence type="ECO:0000256" key="3">
    <source>
        <dbReference type="ARBA" id="ARBA00022741"/>
    </source>
</evidence>
<keyword evidence="3" id="KW-0547">Nucleotide-binding</keyword>
<dbReference type="Pfam" id="PF00005">
    <property type="entry name" value="ABC_tran"/>
    <property type="match status" value="1"/>
</dbReference>
<evidence type="ECO:0000313" key="6">
    <source>
        <dbReference type="EMBL" id="MBS7824933.1"/>
    </source>
</evidence>
<keyword evidence="4 6" id="KW-0067">ATP-binding</keyword>
<dbReference type="GO" id="GO:0140359">
    <property type="term" value="F:ABC-type transporter activity"/>
    <property type="evidence" value="ECO:0007669"/>
    <property type="project" value="InterPro"/>
</dbReference>
<reference evidence="6" key="1">
    <citation type="submission" date="2021-03" db="EMBL/GenBank/DDBJ databases">
        <title>Identification and antibiotic profiling of Wohlfahrtiimonas chitiniclastica, an underestimated human pathogen.</title>
        <authorList>
            <person name="Kopf A."/>
            <person name="Bunk B."/>
            <person name="Coldewey S."/>
            <person name="Gunzer F."/>
            <person name="Riedel T."/>
            <person name="Schroettner P."/>
        </authorList>
    </citation>
    <scope>NUCLEOTIDE SEQUENCE</scope>
    <source>
        <strain evidence="6">DSM 100917</strain>
    </source>
</reference>
<organism evidence="6 7">
    <name type="scientific">Wohlfahrtiimonas chitiniclastica</name>
    <dbReference type="NCBI Taxonomy" id="400946"/>
    <lineage>
        <taxon>Bacteria</taxon>
        <taxon>Pseudomonadati</taxon>
        <taxon>Pseudomonadota</taxon>
        <taxon>Gammaproteobacteria</taxon>
        <taxon>Cardiobacteriales</taxon>
        <taxon>Ignatzschineriaceae</taxon>
        <taxon>Wohlfahrtiimonas</taxon>
    </lineage>
</organism>
<dbReference type="InterPro" id="IPR015860">
    <property type="entry name" value="ABC_transpr_TagH-like"/>
</dbReference>